<comment type="caution">
    <text evidence="1">The sequence shown here is derived from an EMBL/GenBank/DDBJ whole genome shotgun (WGS) entry which is preliminary data.</text>
</comment>
<dbReference type="RefSeq" id="XP_009262169.1">
    <property type="nucleotide sequence ID" value="XM_009263894.1"/>
</dbReference>
<reference evidence="1 2" key="1">
    <citation type="journal article" date="2012" name="PLoS Pathog.">
        <title>Comparative pathogenomics reveals horizontally acquired novel virulence genes in fungi infecting cereal hosts.</title>
        <authorList>
            <person name="Gardiner D.M."/>
            <person name="McDonald M.C."/>
            <person name="Covarelli L."/>
            <person name="Solomon P.S."/>
            <person name="Rusu A.G."/>
            <person name="Marshall M."/>
            <person name="Kazan K."/>
            <person name="Chakraborty S."/>
            <person name="McDonald B.A."/>
            <person name="Manners J.M."/>
        </authorList>
    </citation>
    <scope>NUCLEOTIDE SEQUENCE [LARGE SCALE GENOMIC DNA]</scope>
    <source>
        <strain evidence="1 2">CS3096</strain>
    </source>
</reference>
<keyword evidence="2" id="KW-1185">Reference proteome</keyword>
<dbReference type="KEGG" id="fpu:FPSE_10777"/>
<sequence length="30" mass="3415">MPVTLGAHSIGRGTIKYYYLLKIILKPLRV</sequence>
<accession>K3UC74</accession>
<protein>
    <submittedName>
        <fullName evidence="1">Uncharacterized protein</fullName>
    </submittedName>
</protein>
<evidence type="ECO:0000313" key="1">
    <source>
        <dbReference type="EMBL" id="EKJ69051.1"/>
    </source>
</evidence>
<name>K3UC74_FUSPC</name>
<dbReference type="EMBL" id="AFNW01000365">
    <property type="protein sequence ID" value="EKJ69051.1"/>
    <property type="molecule type" value="Genomic_DNA"/>
</dbReference>
<dbReference type="Proteomes" id="UP000007978">
    <property type="component" value="Chromosome 1"/>
</dbReference>
<evidence type="ECO:0000313" key="2">
    <source>
        <dbReference type="Proteomes" id="UP000007978"/>
    </source>
</evidence>
<dbReference type="GeneID" id="20369394"/>
<gene>
    <name evidence="1" type="ORF">FPSE_10777</name>
</gene>
<proteinExistence type="predicted"/>
<organism evidence="1 2">
    <name type="scientific">Fusarium pseudograminearum (strain CS3096)</name>
    <name type="common">Wheat and barley crown-rot fungus</name>
    <dbReference type="NCBI Taxonomy" id="1028729"/>
    <lineage>
        <taxon>Eukaryota</taxon>
        <taxon>Fungi</taxon>
        <taxon>Dikarya</taxon>
        <taxon>Ascomycota</taxon>
        <taxon>Pezizomycotina</taxon>
        <taxon>Sordariomycetes</taxon>
        <taxon>Hypocreomycetidae</taxon>
        <taxon>Hypocreales</taxon>
        <taxon>Nectriaceae</taxon>
        <taxon>Fusarium</taxon>
    </lineage>
</organism>
<dbReference type="AlphaFoldDB" id="K3UC74"/>
<dbReference type="HOGENOM" id="CLU_3406477_0_0_1"/>